<dbReference type="InterPro" id="IPR015413">
    <property type="entry name" value="Methionyl/Leucyl_tRNA_Synth"/>
</dbReference>
<dbReference type="InterPro" id="IPR001412">
    <property type="entry name" value="aa-tRNA-synth_I_CS"/>
</dbReference>
<evidence type="ECO:0000313" key="16">
    <source>
        <dbReference type="EMBL" id="TRW26801.1"/>
    </source>
</evidence>
<dbReference type="InterPro" id="IPR009080">
    <property type="entry name" value="tRNAsynth_Ia_anticodon-bd"/>
</dbReference>
<reference evidence="16 17" key="1">
    <citation type="submission" date="2019-07" db="EMBL/GenBank/DDBJ databases">
        <title>Criibacterium bergeronii gen. nov., sp. nov. isolated from human clinical samples.</title>
        <authorList>
            <person name="Maheux A.F."/>
            <person name="Boudreau D.K."/>
            <person name="Berube E."/>
            <person name="Brodeur S."/>
            <person name="Bernard K.A."/>
            <person name="Abed J.Y."/>
            <person name="Ducrey E."/>
            <person name="Guay E.F."/>
            <person name="Raymond F."/>
            <person name="Corbeil J."/>
            <person name="Domingo M.-C."/>
            <person name="Roy P.H."/>
            <person name="Boissinot M."/>
            <person name="Tocheva E.I."/>
            <person name="Omar R.F."/>
        </authorList>
    </citation>
    <scope>NUCLEOTIDE SEQUENCE [LARGE SCALE GENOMIC DNA]</scope>
    <source>
        <strain evidence="16 17">CCRI-24246</strain>
    </source>
</reference>
<dbReference type="InterPro" id="IPR002547">
    <property type="entry name" value="tRNA-bd_dom"/>
</dbReference>
<dbReference type="Gene3D" id="2.40.50.140">
    <property type="entry name" value="Nucleic acid-binding proteins"/>
    <property type="match status" value="1"/>
</dbReference>
<dbReference type="PROSITE" id="PS50886">
    <property type="entry name" value="TRBD"/>
    <property type="match status" value="1"/>
</dbReference>
<dbReference type="Pfam" id="PF09334">
    <property type="entry name" value="tRNA-synt_1g"/>
    <property type="match status" value="2"/>
</dbReference>
<dbReference type="CDD" id="cd00814">
    <property type="entry name" value="MetRS_core"/>
    <property type="match status" value="1"/>
</dbReference>
<dbReference type="Gene3D" id="2.170.220.10">
    <property type="match status" value="1"/>
</dbReference>
<keyword evidence="7 14" id="KW-0436">Ligase</keyword>
<dbReference type="PRINTS" id="PR01041">
    <property type="entry name" value="TRNASYNTHMET"/>
</dbReference>
<dbReference type="Gene3D" id="1.10.730.10">
    <property type="entry name" value="Isoleucyl-tRNA Synthetase, Domain 1"/>
    <property type="match status" value="1"/>
</dbReference>
<feature type="binding site" evidence="14">
    <location>
        <position position="151"/>
    </location>
    <ligand>
        <name>Zn(2+)</name>
        <dbReference type="ChEBI" id="CHEBI:29105"/>
    </ligand>
</feature>
<dbReference type="RefSeq" id="WP_144398016.1">
    <property type="nucleotide sequence ID" value="NZ_VJXW01000006.1"/>
</dbReference>
<evidence type="ECO:0000313" key="17">
    <source>
        <dbReference type="Proteomes" id="UP000319424"/>
    </source>
</evidence>
<keyword evidence="9 14" id="KW-0067">ATP-binding</keyword>
<dbReference type="GO" id="GO:0004825">
    <property type="term" value="F:methionine-tRNA ligase activity"/>
    <property type="evidence" value="ECO:0007669"/>
    <property type="project" value="UniProtKB-UniRule"/>
</dbReference>
<evidence type="ECO:0000256" key="6">
    <source>
        <dbReference type="ARBA" id="ARBA00022555"/>
    </source>
</evidence>
<comment type="caution">
    <text evidence="14">Lacks conserved residue(s) required for the propagation of feature annotation.</text>
</comment>
<dbReference type="PANTHER" id="PTHR43326:SF1">
    <property type="entry name" value="METHIONINE--TRNA LIGASE, MITOCHONDRIAL"/>
    <property type="match status" value="1"/>
</dbReference>
<dbReference type="EC" id="6.1.1.10" evidence="14"/>
<dbReference type="InterPro" id="IPR041872">
    <property type="entry name" value="Anticodon_Met"/>
</dbReference>
<dbReference type="FunFam" id="1.10.730.10:FF:000026">
    <property type="entry name" value="Methionine--tRNA ligase"/>
    <property type="match status" value="1"/>
</dbReference>
<dbReference type="SUPFAM" id="SSF52374">
    <property type="entry name" value="Nucleotidylyl transferase"/>
    <property type="match status" value="1"/>
</dbReference>
<dbReference type="GO" id="GO:0006431">
    <property type="term" value="P:methionyl-tRNA aminoacylation"/>
    <property type="evidence" value="ECO:0007669"/>
    <property type="project" value="UniProtKB-UniRule"/>
</dbReference>
<dbReference type="NCBIfam" id="TIGR00399">
    <property type="entry name" value="metG_C_term"/>
    <property type="match status" value="1"/>
</dbReference>
<evidence type="ECO:0000256" key="7">
    <source>
        <dbReference type="ARBA" id="ARBA00022598"/>
    </source>
</evidence>
<feature type="domain" description="TRNA-binding" evidence="15">
    <location>
        <begin position="552"/>
        <end position="653"/>
    </location>
</feature>
<dbReference type="FunFam" id="2.170.220.10:FF:000002">
    <property type="entry name" value="Methionine--tRNA ligase"/>
    <property type="match status" value="1"/>
</dbReference>
<dbReference type="EMBL" id="VJXW01000006">
    <property type="protein sequence ID" value="TRW26801.1"/>
    <property type="molecule type" value="Genomic_DNA"/>
</dbReference>
<comment type="catalytic activity">
    <reaction evidence="13 14">
        <text>tRNA(Met) + L-methionine + ATP = L-methionyl-tRNA(Met) + AMP + diphosphate</text>
        <dbReference type="Rhea" id="RHEA:13481"/>
        <dbReference type="Rhea" id="RHEA-COMP:9667"/>
        <dbReference type="Rhea" id="RHEA-COMP:9698"/>
        <dbReference type="ChEBI" id="CHEBI:30616"/>
        <dbReference type="ChEBI" id="CHEBI:33019"/>
        <dbReference type="ChEBI" id="CHEBI:57844"/>
        <dbReference type="ChEBI" id="CHEBI:78442"/>
        <dbReference type="ChEBI" id="CHEBI:78530"/>
        <dbReference type="ChEBI" id="CHEBI:456215"/>
        <dbReference type="EC" id="6.1.1.10"/>
    </reaction>
</comment>
<keyword evidence="6 14" id="KW-0820">tRNA-binding</keyword>
<evidence type="ECO:0000256" key="5">
    <source>
        <dbReference type="ARBA" id="ARBA00022490"/>
    </source>
</evidence>
<dbReference type="NCBIfam" id="TIGR00398">
    <property type="entry name" value="metG"/>
    <property type="match status" value="1"/>
</dbReference>
<dbReference type="InterPro" id="IPR004495">
    <property type="entry name" value="Met-tRNA-synth_bsu_C"/>
</dbReference>
<dbReference type="PROSITE" id="PS00178">
    <property type="entry name" value="AA_TRNA_LIGASE_I"/>
    <property type="match status" value="1"/>
</dbReference>
<evidence type="ECO:0000259" key="15">
    <source>
        <dbReference type="PROSITE" id="PS50886"/>
    </source>
</evidence>
<dbReference type="InterPro" id="IPR012340">
    <property type="entry name" value="NA-bd_OB-fold"/>
</dbReference>
<sequence>MSDTQKKTFYVTTPIYYPSGNLHIGHTYTTVAADSIARYKRFTGYDVRFLTGTDEHGEKIQKKAKEMGMEPIEYLDGMIAKIKALWEKMEISYDDFIRTTEPRHEKLVQDIFTKLYEKGDIYLGEYEGYYCVHDEAYWTESQLVDGNCPDCHRPVEKRKEQSYFFRLSKYQDRLKKLFEENPDFCYPQSRANEMLNNFINKGLEDLSVSRTSFDWGIKVPFDPKHVIYVWVDALSNYITALGYGSEDGSLYQKYWPANVHLMAKEIIRFHSIIWPAMLMALDIPLPKQVFGHGWILFAADKMSKSKGNVVYPEPLIERYGIDALKYFLLREFTFGQDGNYTNSAFLNRINSDLVNELGNLLSRTVSMIEKYNDSVIIKTDVKTAFHDDLVNVVTAMPKIVDEKMNKLMFHEALEEIWKAIKRCNKYVDETMPWALAKDETKKDELNCVLYDLAESLRIITVMLSSTLNSTSKKIFEQLNVPDELKTFDSAFTFGLTIDGTKVNKGEILFPRLDVPKELEILENLFSDEENPKAEEKAKVEKSDEKQEITIDDFSKLDLRVGKILEAKKHPDADKLLVFKIKSGDETRQIISGIAKFYEPEQLVGKNIVYVANLKPRKLRGLESHGMILSAATPDDKNLIVLNADGIDDTATVS</sequence>
<feature type="binding site" evidence="14">
    <location>
        <position position="148"/>
    </location>
    <ligand>
        <name>Zn(2+)</name>
        <dbReference type="ChEBI" id="CHEBI:29105"/>
    </ligand>
</feature>
<dbReference type="CDD" id="cd07957">
    <property type="entry name" value="Anticodon_Ia_Met"/>
    <property type="match status" value="1"/>
</dbReference>
<evidence type="ECO:0000256" key="13">
    <source>
        <dbReference type="ARBA" id="ARBA00047364"/>
    </source>
</evidence>
<gene>
    <name evidence="14 16" type="primary">metG</name>
    <name evidence="16" type="ORF">FL857_04980</name>
</gene>
<keyword evidence="8 14" id="KW-0547">Nucleotide-binding</keyword>
<evidence type="ECO:0000256" key="9">
    <source>
        <dbReference type="ARBA" id="ARBA00022840"/>
    </source>
</evidence>
<dbReference type="InterPro" id="IPR033911">
    <property type="entry name" value="MetRS_core"/>
</dbReference>
<dbReference type="GO" id="GO:0005524">
    <property type="term" value="F:ATP binding"/>
    <property type="evidence" value="ECO:0007669"/>
    <property type="project" value="UniProtKB-UniRule"/>
</dbReference>
<dbReference type="OrthoDB" id="9810191at2"/>
<comment type="subunit">
    <text evidence="4 14">Homodimer.</text>
</comment>
<dbReference type="GO" id="GO:0005737">
    <property type="term" value="C:cytoplasm"/>
    <property type="evidence" value="ECO:0007669"/>
    <property type="project" value="UniProtKB-SubCell"/>
</dbReference>
<dbReference type="InterPro" id="IPR014729">
    <property type="entry name" value="Rossmann-like_a/b/a_fold"/>
</dbReference>
<evidence type="ECO:0000256" key="3">
    <source>
        <dbReference type="ARBA" id="ARBA00006590"/>
    </source>
</evidence>
<feature type="short sequence motif" description="'HIGH' region" evidence="14">
    <location>
        <begin position="16"/>
        <end position="26"/>
    </location>
</feature>
<feature type="binding site" evidence="14">
    <location>
        <position position="131"/>
    </location>
    <ligand>
        <name>Zn(2+)</name>
        <dbReference type="ChEBI" id="CHEBI:29105"/>
    </ligand>
</feature>
<evidence type="ECO:0000256" key="8">
    <source>
        <dbReference type="ARBA" id="ARBA00022741"/>
    </source>
</evidence>
<dbReference type="HAMAP" id="MF_01228">
    <property type="entry name" value="Met_tRNA_synth_type2"/>
    <property type="match status" value="1"/>
</dbReference>
<keyword evidence="10 14" id="KW-0694">RNA-binding</keyword>
<proteinExistence type="inferred from homology"/>
<comment type="subcellular location">
    <subcellularLocation>
        <location evidence="2 14">Cytoplasm</location>
    </subcellularLocation>
</comment>
<evidence type="ECO:0000256" key="12">
    <source>
        <dbReference type="ARBA" id="ARBA00023146"/>
    </source>
</evidence>
<dbReference type="NCBIfam" id="NF008900">
    <property type="entry name" value="PRK12267.1"/>
    <property type="match status" value="1"/>
</dbReference>
<dbReference type="SUPFAM" id="SSF47323">
    <property type="entry name" value="Anticodon-binding domain of a subclass of class I aminoacyl-tRNA synthetases"/>
    <property type="match status" value="1"/>
</dbReference>
<evidence type="ECO:0000256" key="4">
    <source>
        <dbReference type="ARBA" id="ARBA00011738"/>
    </source>
</evidence>
<dbReference type="SUPFAM" id="SSF50249">
    <property type="entry name" value="Nucleic acid-binding proteins"/>
    <property type="match status" value="1"/>
</dbReference>
<dbReference type="Proteomes" id="UP000319424">
    <property type="component" value="Unassembled WGS sequence"/>
</dbReference>
<evidence type="ECO:0000256" key="14">
    <source>
        <dbReference type="HAMAP-Rule" id="MF_01228"/>
    </source>
</evidence>
<name>A0A552V8L5_9FIRM</name>
<evidence type="ECO:0000256" key="10">
    <source>
        <dbReference type="ARBA" id="ARBA00022884"/>
    </source>
</evidence>
<evidence type="ECO:0000256" key="11">
    <source>
        <dbReference type="ARBA" id="ARBA00022917"/>
    </source>
</evidence>
<accession>A0A552V8L5</accession>
<dbReference type="InterPro" id="IPR014758">
    <property type="entry name" value="Met-tRNA_synth"/>
</dbReference>
<dbReference type="PANTHER" id="PTHR43326">
    <property type="entry name" value="METHIONYL-TRNA SYNTHETASE"/>
    <property type="match status" value="1"/>
</dbReference>
<dbReference type="CDD" id="cd02800">
    <property type="entry name" value="tRNA_bind_EcMetRS_like"/>
    <property type="match status" value="1"/>
</dbReference>
<comment type="similarity">
    <text evidence="3">Belongs to the class-I aminoacyl-tRNA synthetase family. MetG type 2A subfamily.</text>
</comment>
<dbReference type="FunFam" id="2.40.50.140:FF:000042">
    <property type="entry name" value="Methionine--tRNA ligase"/>
    <property type="match status" value="1"/>
</dbReference>
<keyword evidence="11 14" id="KW-0648">Protein biosynthesis</keyword>
<comment type="function">
    <text evidence="1 14">Is required not only for elongation of protein synthesis but also for the initiation of all mRNA translation through initiator tRNA(fMet) aminoacylation.</text>
</comment>
<comment type="caution">
    <text evidence="16">The sequence shown here is derived from an EMBL/GenBank/DDBJ whole genome shotgun (WGS) entry which is preliminary data.</text>
</comment>
<keyword evidence="5 14" id="KW-0963">Cytoplasm</keyword>
<dbReference type="InterPro" id="IPR023457">
    <property type="entry name" value="Met-tRNA_synth_2"/>
</dbReference>
<dbReference type="AlphaFoldDB" id="A0A552V8L5"/>
<dbReference type="Gene3D" id="3.40.50.620">
    <property type="entry name" value="HUPs"/>
    <property type="match status" value="1"/>
</dbReference>
<organism evidence="16 17">
    <name type="scientific">Criibacterium bergeronii</name>
    <dbReference type="NCBI Taxonomy" id="1871336"/>
    <lineage>
        <taxon>Bacteria</taxon>
        <taxon>Bacillati</taxon>
        <taxon>Bacillota</taxon>
        <taxon>Clostridia</taxon>
        <taxon>Peptostreptococcales</taxon>
        <taxon>Filifactoraceae</taxon>
        <taxon>Criibacterium</taxon>
    </lineage>
</organism>
<protein>
    <recommendedName>
        <fullName evidence="14">Methionine--tRNA ligase</fullName>
        <ecNumber evidence="14">6.1.1.10</ecNumber>
    </recommendedName>
    <alternativeName>
        <fullName evidence="14">Methionyl-tRNA synthetase</fullName>
        <shortName evidence="14">MetRS</shortName>
    </alternativeName>
</protein>
<evidence type="ECO:0000256" key="2">
    <source>
        <dbReference type="ARBA" id="ARBA00004496"/>
    </source>
</evidence>
<evidence type="ECO:0000256" key="1">
    <source>
        <dbReference type="ARBA" id="ARBA00003314"/>
    </source>
</evidence>
<keyword evidence="12 14" id="KW-0030">Aminoacyl-tRNA synthetase</keyword>
<dbReference type="Pfam" id="PF01588">
    <property type="entry name" value="tRNA_bind"/>
    <property type="match status" value="1"/>
</dbReference>
<feature type="short sequence motif" description="'KMSKS' region" evidence="14">
    <location>
        <begin position="301"/>
        <end position="305"/>
    </location>
</feature>
<dbReference type="GO" id="GO:0000049">
    <property type="term" value="F:tRNA binding"/>
    <property type="evidence" value="ECO:0007669"/>
    <property type="project" value="UniProtKB-UniRule"/>
</dbReference>